<evidence type="ECO:0000256" key="15">
    <source>
        <dbReference type="PROSITE-ProRule" id="PRU10141"/>
    </source>
</evidence>
<organism evidence="21 22">
    <name type="scientific">Helianthus annuus</name>
    <name type="common">Common sunflower</name>
    <dbReference type="NCBI Taxonomy" id="4232"/>
    <lineage>
        <taxon>Eukaryota</taxon>
        <taxon>Viridiplantae</taxon>
        <taxon>Streptophyta</taxon>
        <taxon>Embryophyta</taxon>
        <taxon>Tracheophyta</taxon>
        <taxon>Spermatophyta</taxon>
        <taxon>Magnoliopsida</taxon>
        <taxon>eudicotyledons</taxon>
        <taxon>Gunneridae</taxon>
        <taxon>Pentapetalae</taxon>
        <taxon>asterids</taxon>
        <taxon>campanulids</taxon>
        <taxon>Asterales</taxon>
        <taxon>Asteraceae</taxon>
        <taxon>Asteroideae</taxon>
        <taxon>Heliantheae alliance</taxon>
        <taxon>Heliantheae</taxon>
        <taxon>Helianthus</taxon>
    </lineage>
</organism>
<dbReference type="InterPro" id="IPR000719">
    <property type="entry name" value="Prot_kinase_dom"/>
</dbReference>
<dbReference type="OMA" id="QAGCAMP"/>
<evidence type="ECO:0000256" key="16">
    <source>
        <dbReference type="SAM" id="Phobius"/>
    </source>
</evidence>
<dbReference type="Pfam" id="PF00069">
    <property type="entry name" value="Pkinase"/>
    <property type="match status" value="1"/>
</dbReference>
<dbReference type="PROSITE" id="PS50011">
    <property type="entry name" value="PROTEIN_KINASE_DOM"/>
    <property type="match status" value="1"/>
</dbReference>
<dbReference type="PANTHER" id="PTHR27005">
    <property type="entry name" value="WALL-ASSOCIATED RECEPTOR KINASE-LIKE 21"/>
    <property type="match status" value="1"/>
</dbReference>
<keyword evidence="4 20" id="KW-0808">Transferase</keyword>
<feature type="transmembrane region" description="Helical" evidence="16">
    <location>
        <begin position="347"/>
        <end position="370"/>
    </location>
</feature>
<dbReference type="Pfam" id="PF13947">
    <property type="entry name" value="GUB_WAK_bind"/>
    <property type="match status" value="1"/>
</dbReference>
<dbReference type="Gramene" id="mRNA:HanXRQr2_Chr03g0129671">
    <property type="protein sequence ID" value="mRNA:HanXRQr2_Chr03g0129671"/>
    <property type="gene ID" value="HanXRQr2_Chr03g0129671"/>
</dbReference>
<protein>
    <submittedName>
        <fullName evidence="21">Putative EGF-like domain-containing protein</fullName>
    </submittedName>
</protein>
<dbReference type="PROSITE" id="PS00010">
    <property type="entry name" value="ASX_HYDROXYL"/>
    <property type="match status" value="1"/>
</dbReference>
<keyword evidence="16" id="KW-1133">Transmembrane helix</keyword>
<evidence type="ECO:0000256" key="5">
    <source>
        <dbReference type="ARBA" id="ARBA00022729"/>
    </source>
</evidence>
<accession>A0A251VA78</accession>
<keyword evidence="3 14" id="KW-0245">EGF-like domain</keyword>
<dbReference type="CDD" id="cd14066">
    <property type="entry name" value="STKc_IRAK"/>
    <property type="match status" value="1"/>
</dbReference>
<comment type="catalytic activity">
    <reaction evidence="13">
        <text>L-threonyl-[protein] + ATP = O-phospho-L-threonyl-[protein] + ADP + H(+)</text>
        <dbReference type="Rhea" id="RHEA:46608"/>
        <dbReference type="Rhea" id="RHEA-COMP:11060"/>
        <dbReference type="Rhea" id="RHEA-COMP:11605"/>
        <dbReference type="ChEBI" id="CHEBI:15378"/>
        <dbReference type="ChEBI" id="CHEBI:30013"/>
        <dbReference type="ChEBI" id="CHEBI:30616"/>
        <dbReference type="ChEBI" id="CHEBI:61977"/>
        <dbReference type="ChEBI" id="CHEBI:456216"/>
    </reaction>
</comment>
<keyword evidence="6" id="KW-0677">Repeat</keyword>
<feature type="chain" id="PRO_5012874500" evidence="17">
    <location>
        <begin position="18"/>
        <end position="743"/>
    </location>
</feature>
<dbReference type="SUPFAM" id="SSF56112">
    <property type="entry name" value="Protein kinase-like (PK-like)"/>
    <property type="match status" value="1"/>
</dbReference>
<evidence type="ECO:0000256" key="3">
    <source>
        <dbReference type="ARBA" id="ARBA00022536"/>
    </source>
</evidence>
<reference evidence="20 22" key="1">
    <citation type="journal article" date="2017" name="Nature">
        <title>The sunflower genome provides insights into oil metabolism, flowering and Asterid evolution.</title>
        <authorList>
            <person name="Badouin H."/>
            <person name="Gouzy J."/>
            <person name="Grassa C.J."/>
            <person name="Murat F."/>
            <person name="Staton S.E."/>
            <person name="Cottret L."/>
            <person name="Lelandais-Briere C."/>
            <person name="Owens G.L."/>
            <person name="Carrere S."/>
            <person name="Mayjonade B."/>
            <person name="Legrand L."/>
            <person name="Gill N."/>
            <person name="Kane N.C."/>
            <person name="Bowers J.E."/>
            <person name="Hubner S."/>
            <person name="Bellec A."/>
            <person name="Berard A."/>
            <person name="Berges H."/>
            <person name="Blanchet N."/>
            <person name="Boniface M.C."/>
            <person name="Brunel D."/>
            <person name="Catrice O."/>
            <person name="Chaidir N."/>
            <person name="Claudel C."/>
            <person name="Donnadieu C."/>
            <person name="Faraut T."/>
            <person name="Fievet G."/>
            <person name="Helmstetter N."/>
            <person name="King M."/>
            <person name="Knapp S.J."/>
            <person name="Lai Z."/>
            <person name="Le Paslier M.C."/>
            <person name="Lippi Y."/>
            <person name="Lorenzon L."/>
            <person name="Mandel J.R."/>
            <person name="Marage G."/>
            <person name="Marchand G."/>
            <person name="Marquand E."/>
            <person name="Bret-Mestries E."/>
            <person name="Morien E."/>
            <person name="Nambeesan S."/>
            <person name="Nguyen T."/>
            <person name="Pegot-Espagnet P."/>
            <person name="Pouilly N."/>
            <person name="Raftis F."/>
            <person name="Sallet E."/>
            <person name="Schiex T."/>
            <person name="Thomas J."/>
            <person name="Vandecasteele C."/>
            <person name="Vares D."/>
            <person name="Vear F."/>
            <person name="Vautrin S."/>
            <person name="Crespi M."/>
            <person name="Mangin B."/>
            <person name="Burke J.M."/>
            <person name="Salse J."/>
            <person name="Munos S."/>
            <person name="Vincourt P."/>
            <person name="Rieseberg L.H."/>
            <person name="Langlade N.B."/>
        </authorList>
    </citation>
    <scope>NUCLEOTIDE SEQUENCE [LARGE SCALE GENOMIC DNA]</scope>
    <source>
        <strain evidence="22">cv. SF193</strain>
        <tissue evidence="20">Leaves</tissue>
    </source>
</reference>
<keyword evidence="16" id="KW-0812">Transmembrane</keyword>
<dbReference type="AlphaFoldDB" id="A0A251VA78"/>
<evidence type="ECO:0000256" key="10">
    <source>
        <dbReference type="ARBA" id="ARBA00023157"/>
    </source>
</evidence>
<keyword evidence="16" id="KW-0472">Membrane</keyword>
<dbReference type="PANTHER" id="PTHR27005:SF400">
    <property type="entry name" value="PROTEIN KINASE DOMAIN-CONTAINING PROTEIN"/>
    <property type="match status" value="1"/>
</dbReference>
<evidence type="ECO:0000256" key="17">
    <source>
        <dbReference type="SAM" id="SignalP"/>
    </source>
</evidence>
<dbReference type="PROSITE" id="PS00107">
    <property type="entry name" value="PROTEIN_KINASE_ATP"/>
    <property type="match status" value="1"/>
</dbReference>
<reference evidence="21" key="2">
    <citation type="submission" date="2017-02" db="EMBL/GenBank/DDBJ databases">
        <title>Sunflower complete genome.</title>
        <authorList>
            <person name="Langlade N."/>
            <person name="Munos S."/>
        </authorList>
    </citation>
    <scope>NUCLEOTIDE SEQUENCE [LARGE SCALE GENOMIC DNA]</scope>
    <source>
        <tissue evidence="21">Leaves</tissue>
    </source>
</reference>
<dbReference type="EMBL" id="CM007892">
    <property type="protein sequence ID" value="OTG32344.1"/>
    <property type="molecule type" value="Genomic_DNA"/>
</dbReference>
<dbReference type="Gene3D" id="2.10.25.10">
    <property type="entry name" value="Laminin"/>
    <property type="match status" value="2"/>
</dbReference>
<dbReference type="PROSITE" id="PS01187">
    <property type="entry name" value="EGF_CA"/>
    <property type="match status" value="1"/>
</dbReference>
<dbReference type="InterPro" id="IPR011009">
    <property type="entry name" value="Kinase-like_dom_sf"/>
</dbReference>
<dbReference type="GO" id="GO:0005524">
    <property type="term" value="F:ATP binding"/>
    <property type="evidence" value="ECO:0007669"/>
    <property type="project" value="UniProtKB-UniRule"/>
</dbReference>
<dbReference type="PROSITE" id="PS50026">
    <property type="entry name" value="EGF_3"/>
    <property type="match status" value="1"/>
</dbReference>
<dbReference type="InterPro" id="IPR017441">
    <property type="entry name" value="Protein_kinase_ATP_BS"/>
</dbReference>
<dbReference type="Proteomes" id="UP000215914">
    <property type="component" value="Chromosome 3"/>
</dbReference>
<dbReference type="GO" id="GO:0005509">
    <property type="term" value="F:calcium ion binding"/>
    <property type="evidence" value="ECO:0007669"/>
    <property type="project" value="InterPro"/>
</dbReference>
<evidence type="ECO:0000256" key="7">
    <source>
        <dbReference type="ARBA" id="ARBA00022741"/>
    </source>
</evidence>
<evidence type="ECO:0000256" key="6">
    <source>
        <dbReference type="ARBA" id="ARBA00022737"/>
    </source>
</evidence>
<evidence type="ECO:0000259" key="18">
    <source>
        <dbReference type="PROSITE" id="PS50011"/>
    </source>
</evidence>
<name>A0A251VA78_HELAN</name>
<keyword evidence="2" id="KW-0723">Serine/threonine-protein kinase</keyword>
<dbReference type="InterPro" id="IPR018097">
    <property type="entry name" value="EGF_Ca-bd_CS"/>
</dbReference>
<evidence type="ECO:0000256" key="9">
    <source>
        <dbReference type="ARBA" id="ARBA00022840"/>
    </source>
</evidence>
<dbReference type="FunFam" id="1.10.510.10:FF:000084">
    <property type="entry name" value="Wall-associated receptor kinase 2"/>
    <property type="match status" value="1"/>
</dbReference>
<keyword evidence="11" id="KW-0325">Glycoprotein</keyword>
<keyword evidence="9 15" id="KW-0067">ATP-binding</keyword>
<dbReference type="FunFam" id="2.10.25.10:FF:000038">
    <property type="entry name" value="Fibrillin 2"/>
    <property type="match status" value="1"/>
</dbReference>
<dbReference type="SUPFAM" id="SSF57196">
    <property type="entry name" value="EGF/Laminin"/>
    <property type="match status" value="1"/>
</dbReference>
<dbReference type="FunFam" id="3.30.200.20:FF:000337">
    <property type="entry name" value="Wall-associated receptor kinase 3"/>
    <property type="match status" value="1"/>
</dbReference>
<feature type="binding site" evidence="15">
    <location>
        <position position="448"/>
    </location>
    <ligand>
        <name>ATP</name>
        <dbReference type="ChEBI" id="CHEBI:30616"/>
    </ligand>
</feature>
<evidence type="ECO:0000259" key="19">
    <source>
        <dbReference type="PROSITE" id="PS50026"/>
    </source>
</evidence>
<keyword evidence="8" id="KW-0418">Kinase</keyword>
<dbReference type="InterPro" id="IPR000152">
    <property type="entry name" value="EGF-type_Asp/Asn_hydroxyl_site"/>
</dbReference>
<dbReference type="InterPro" id="IPR025287">
    <property type="entry name" value="WAK_GUB"/>
</dbReference>
<dbReference type="OrthoDB" id="4062651at2759"/>
<keyword evidence="7 15" id="KW-0547">Nucleotide-binding</keyword>
<dbReference type="InterPro" id="IPR000742">
    <property type="entry name" value="EGF"/>
</dbReference>
<dbReference type="Gene3D" id="3.30.200.20">
    <property type="entry name" value="Phosphorylase Kinase, domain 1"/>
    <property type="match status" value="1"/>
</dbReference>
<feature type="signal peptide" evidence="17">
    <location>
        <begin position="1"/>
        <end position="17"/>
    </location>
</feature>
<dbReference type="GO" id="GO:0004674">
    <property type="term" value="F:protein serine/threonine kinase activity"/>
    <property type="evidence" value="ECO:0007669"/>
    <property type="project" value="UniProtKB-KW"/>
</dbReference>
<comment type="subcellular location">
    <subcellularLocation>
        <location evidence="1">Membrane</location>
        <topology evidence="1">Single-pass type I membrane protein</topology>
    </subcellularLocation>
</comment>
<dbReference type="GO" id="GO:0030247">
    <property type="term" value="F:polysaccharide binding"/>
    <property type="evidence" value="ECO:0007669"/>
    <property type="project" value="InterPro"/>
</dbReference>
<evidence type="ECO:0000256" key="13">
    <source>
        <dbReference type="ARBA" id="ARBA00047951"/>
    </source>
</evidence>
<feature type="domain" description="Protein kinase" evidence="18">
    <location>
        <begin position="419"/>
        <end position="702"/>
    </location>
</feature>
<evidence type="ECO:0000256" key="12">
    <source>
        <dbReference type="ARBA" id="ARBA00047558"/>
    </source>
</evidence>
<dbReference type="GO" id="GO:0005886">
    <property type="term" value="C:plasma membrane"/>
    <property type="evidence" value="ECO:0000318"/>
    <property type="project" value="GO_Central"/>
</dbReference>
<comment type="caution">
    <text evidence="14">Lacks conserved residue(s) required for the propagation of feature annotation.</text>
</comment>
<reference evidence="20" key="3">
    <citation type="submission" date="2020-06" db="EMBL/GenBank/DDBJ databases">
        <title>Helianthus annuus Genome sequencing and assembly Release 2.</title>
        <authorList>
            <person name="Gouzy J."/>
            <person name="Langlade N."/>
            <person name="Munos S."/>
        </authorList>
    </citation>
    <scope>NUCLEOTIDE SEQUENCE</scope>
    <source>
        <tissue evidence="20">Leaves</tissue>
    </source>
</reference>
<dbReference type="GO" id="GO:0007166">
    <property type="term" value="P:cell surface receptor signaling pathway"/>
    <property type="evidence" value="ECO:0000318"/>
    <property type="project" value="GO_Central"/>
</dbReference>
<dbReference type="SMART" id="SM00181">
    <property type="entry name" value="EGF"/>
    <property type="match status" value="2"/>
</dbReference>
<dbReference type="PROSITE" id="PS00108">
    <property type="entry name" value="PROTEIN_KINASE_ST"/>
    <property type="match status" value="1"/>
</dbReference>
<dbReference type="EMBL" id="MNCJ02000318">
    <property type="protein sequence ID" value="KAF5816018.1"/>
    <property type="molecule type" value="Genomic_DNA"/>
</dbReference>
<evidence type="ECO:0000256" key="2">
    <source>
        <dbReference type="ARBA" id="ARBA00022527"/>
    </source>
</evidence>
<dbReference type="InterPro" id="IPR001881">
    <property type="entry name" value="EGF-like_Ca-bd_dom"/>
</dbReference>
<evidence type="ECO:0000313" key="21">
    <source>
        <dbReference type="EMBL" id="OTG32344.1"/>
    </source>
</evidence>
<evidence type="ECO:0000256" key="1">
    <source>
        <dbReference type="ARBA" id="ARBA00004479"/>
    </source>
</evidence>
<dbReference type="SMART" id="SM00179">
    <property type="entry name" value="EGF_CA"/>
    <property type="match status" value="2"/>
</dbReference>
<keyword evidence="22" id="KW-1185">Reference proteome</keyword>
<dbReference type="SMART" id="SM00220">
    <property type="entry name" value="S_TKc"/>
    <property type="match status" value="1"/>
</dbReference>
<dbReference type="CDD" id="cd00054">
    <property type="entry name" value="EGF_CA"/>
    <property type="match status" value="1"/>
</dbReference>
<keyword evidence="10" id="KW-1015">Disulfide bond</keyword>
<evidence type="ECO:0000313" key="20">
    <source>
        <dbReference type="EMBL" id="KAF5816018.1"/>
    </source>
</evidence>
<feature type="domain" description="EGF-like" evidence="19">
    <location>
        <begin position="250"/>
        <end position="293"/>
    </location>
</feature>
<dbReference type="InParanoid" id="A0A251VA78"/>
<keyword evidence="5 17" id="KW-0732">Signal</keyword>
<proteinExistence type="predicted"/>
<sequence length="743" mass="82276">MLLHFILSLYTFPFTMALGTLQGSNTSAIAKPNCPTHCGNVTVPYPFGIGKDTGCSLDDSFYVTCNTSDGTPKLFLGSTDEIQIYSISDTEFRMHNGFANRCYNRNGTISEDYDWSIELSAFTFSVKNKFTVLGCDDYSFIRGRNGEEFSSACMGVCSKAQDVSDNGQCPGVGCCQTSIPKGLNYYNITLNSFQNHTDVWSFNRCGFAFLGEEGTFVFQGTNDLSLEGGVWERIDATVPIVVDWVIAREHTRNCSESSACKENSSCYEVESGGYRCRCNNGFEGNPYLDPGCQDINECDDPGTHPCYGDCKNTPGSYNCTCPSGSFGDAKIENGCQHPNNSKFSSTILIIALVFGLLAILSSILGIFYGIRRRKLMKLREKFFEQNGGLLLKEKIKSQGSQEAMTLFSLAQLRKASNNYSQQNIIGRGAFGVVYKGVLSDKRVVAIKKSIIMDGSQAEQFINEVLILTQVIHRNVVKLLGCCLEEEIPVLVYEFISNNTLGHHIHSKVGGMSWLSWESRLRVAIETAGALAYLHSETLMPIIHRDVKSTNILLDDNYTVKISDFGASRLIPLDREQVTTLVQGTLGYLDPEYFNTNKLTEKSDVYSFGVVLAELITGKKVISADRSNDEKSLATYFVNSVTENRLHGIIEPRILDEATPEQIQGVADLVKRCLNLQGCDRPTMKEVVLELGNLRKSTTHPWIQQQTCEETRSLDLEVGQSDLYDVSLVSYGGSKSSNTFIHVV</sequence>
<dbReference type="CDD" id="cd00053">
    <property type="entry name" value="EGF"/>
    <property type="match status" value="1"/>
</dbReference>
<evidence type="ECO:0000256" key="8">
    <source>
        <dbReference type="ARBA" id="ARBA00022777"/>
    </source>
</evidence>
<gene>
    <name evidence="21" type="ORF">HannXRQ_Chr03g0085601</name>
    <name evidence="20" type="ORF">HanXRQr2_Chr03g0129671</name>
</gene>
<comment type="catalytic activity">
    <reaction evidence="12">
        <text>L-seryl-[protein] + ATP = O-phospho-L-seryl-[protein] + ADP + H(+)</text>
        <dbReference type="Rhea" id="RHEA:17989"/>
        <dbReference type="Rhea" id="RHEA-COMP:9863"/>
        <dbReference type="Rhea" id="RHEA-COMP:11604"/>
        <dbReference type="ChEBI" id="CHEBI:15378"/>
        <dbReference type="ChEBI" id="CHEBI:29999"/>
        <dbReference type="ChEBI" id="CHEBI:30616"/>
        <dbReference type="ChEBI" id="CHEBI:83421"/>
        <dbReference type="ChEBI" id="CHEBI:456216"/>
    </reaction>
</comment>
<evidence type="ECO:0000256" key="14">
    <source>
        <dbReference type="PROSITE-ProRule" id="PRU00076"/>
    </source>
</evidence>
<evidence type="ECO:0000256" key="4">
    <source>
        <dbReference type="ARBA" id="ARBA00022679"/>
    </source>
</evidence>
<dbReference type="InterPro" id="IPR045274">
    <property type="entry name" value="WAK-like"/>
</dbReference>
<evidence type="ECO:0000256" key="11">
    <source>
        <dbReference type="ARBA" id="ARBA00023180"/>
    </source>
</evidence>
<evidence type="ECO:0000313" key="22">
    <source>
        <dbReference type="Proteomes" id="UP000215914"/>
    </source>
</evidence>
<dbReference type="Gene3D" id="1.10.510.10">
    <property type="entry name" value="Transferase(Phosphotransferase) domain 1"/>
    <property type="match status" value="1"/>
</dbReference>
<dbReference type="InterPro" id="IPR008271">
    <property type="entry name" value="Ser/Thr_kinase_AS"/>
</dbReference>